<dbReference type="EMBL" id="JAMOIM010000005">
    <property type="protein sequence ID" value="MCW6508304.1"/>
    <property type="molecule type" value="Genomic_DNA"/>
</dbReference>
<dbReference type="InterPro" id="IPR050249">
    <property type="entry name" value="Pseudomonas-type_ThrB"/>
</dbReference>
<keyword evidence="11" id="KW-1185">Reference proteome</keyword>
<organism evidence="10 11">
    <name type="scientific">Lichenifustis flavocetrariae</name>
    <dbReference type="NCBI Taxonomy" id="2949735"/>
    <lineage>
        <taxon>Bacteria</taxon>
        <taxon>Pseudomonadati</taxon>
        <taxon>Pseudomonadota</taxon>
        <taxon>Alphaproteobacteria</taxon>
        <taxon>Hyphomicrobiales</taxon>
        <taxon>Lichenihabitantaceae</taxon>
        <taxon>Lichenifustis</taxon>
    </lineage>
</organism>
<comment type="catalytic activity">
    <reaction evidence="5">
        <text>(5R)-5-hydroxy-L-lysine + GTP = (5R)-5-phosphooxy-L-lysine + GDP + H(+)</text>
        <dbReference type="Rhea" id="RHEA:19049"/>
        <dbReference type="ChEBI" id="CHEBI:15378"/>
        <dbReference type="ChEBI" id="CHEBI:37565"/>
        <dbReference type="ChEBI" id="CHEBI:57882"/>
        <dbReference type="ChEBI" id="CHEBI:58189"/>
        <dbReference type="ChEBI" id="CHEBI:58357"/>
        <dbReference type="EC" id="2.7.1.81"/>
    </reaction>
</comment>
<comment type="caution">
    <text evidence="10">The sequence shown here is derived from an EMBL/GenBank/DDBJ whole genome shotgun (WGS) entry which is preliminary data.</text>
</comment>
<dbReference type="InterPro" id="IPR008266">
    <property type="entry name" value="Tyr_kinase_AS"/>
</dbReference>
<evidence type="ECO:0000256" key="1">
    <source>
        <dbReference type="ARBA" id="ARBA00004496"/>
    </source>
</evidence>
<comment type="subcellular location">
    <subcellularLocation>
        <location evidence="1">Cytoplasm</location>
    </subcellularLocation>
</comment>
<comment type="function">
    <text evidence="6">Catalyzes the GTP-dependent phosphorylation of 5-hydroxy-L-lysine.</text>
</comment>
<accession>A0AA41YUD9</accession>
<keyword evidence="2" id="KW-0963">Cytoplasm</keyword>
<feature type="domain" description="Aminoglycoside phosphotransferase" evidence="9">
    <location>
        <begin position="41"/>
        <end position="265"/>
    </location>
</feature>
<protein>
    <recommendedName>
        <fullName evidence="8">Hydroxylysine kinase</fullName>
        <ecNumber evidence="7">2.7.1.81</ecNumber>
    </recommendedName>
</protein>
<gene>
    <name evidence="10" type="ORF">M8523_09745</name>
</gene>
<evidence type="ECO:0000256" key="7">
    <source>
        <dbReference type="ARBA" id="ARBA00038873"/>
    </source>
</evidence>
<keyword evidence="3" id="KW-0808">Transferase</keyword>
<dbReference type="InterPro" id="IPR002575">
    <property type="entry name" value="Aminoglycoside_PTrfase"/>
</dbReference>
<dbReference type="PROSITE" id="PS00109">
    <property type="entry name" value="PROTEIN_KINASE_TYR"/>
    <property type="match status" value="1"/>
</dbReference>
<keyword evidence="4" id="KW-0418">Kinase</keyword>
<dbReference type="GO" id="GO:0005737">
    <property type="term" value="C:cytoplasm"/>
    <property type="evidence" value="ECO:0007669"/>
    <property type="project" value="UniProtKB-SubCell"/>
</dbReference>
<proteinExistence type="predicted"/>
<dbReference type="Proteomes" id="UP001165667">
    <property type="component" value="Unassembled WGS sequence"/>
</dbReference>
<dbReference type="GO" id="GO:0047992">
    <property type="term" value="F:hydroxylysine kinase activity"/>
    <property type="evidence" value="ECO:0007669"/>
    <property type="project" value="UniProtKB-EC"/>
</dbReference>
<evidence type="ECO:0000256" key="8">
    <source>
        <dbReference type="ARBA" id="ARBA00040505"/>
    </source>
</evidence>
<evidence type="ECO:0000256" key="4">
    <source>
        <dbReference type="ARBA" id="ARBA00022777"/>
    </source>
</evidence>
<evidence type="ECO:0000313" key="11">
    <source>
        <dbReference type="Proteomes" id="UP001165667"/>
    </source>
</evidence>
<evidence type="ECO:0000256" key="2">
    <source>
        <dbReference type="ARBA" id="ARBA00022490"/>
    </source>
</evidence>
<evidence type="ECO:0000256" key="6">
    <source>
        <dbReference type="ARBA" id="ARBA00037368"/>
    </source>
</evidence>
<dbReference type="RefSeq" id="WP_282584672.1">
    <property type="nucleotide sequence ID" value="NZ_JAMOIM010000005.1"/>
</dbReference>
<reference evidence="10" key="1">
    <citation type="submission" date="2022-05" db="EMBL/GenBank/DDBJ databases">
        <authorList>
            <person name="Pankratov T."/>
        </authorList>
    </citation>
    <scope>NUCLEOTIDE SEQUENCE</scope>
    <source>
        <strain evidence="10">BP6-180914</strain>
    </source>
</reference>
<dbReference type="Pfam" id="PF01636">
    <property type="entry name" value="APH"/>
    <property type="match status" value="1"/>
</dbReference>
<dbReference type="GO" id="GO:0004672">
    <property type="term" value="F:protein kinase activity"/>
    <property type="evidence" value="ECO:0007669"/>
    <property type="project" value="InterPro"/>
</dbReference>
<evidence type="ECO:0000256" key="3">
    <source>
        <dbReference type="ARBA" id="ARBA00022679"/>
    </source>
</evidence>
<dbReference type="InterPro" id="IPR011009">
    <property type="entry name" value="Kinase-like_dom_sf"/>
</dbReference>
<dbReference type="PANTHER" id="PTHR21064:SF1">
    <property type="entry name" value="HYDROXYLYSINE KINASE"/>
    <property type="match status" value="1"/>
</dbReference>
<evidence type="ECO:0000256" key="5">
    <source>
        <dbReference type="ARBA" id="ARBA00036820"/>
    </source>
</evidence>
<dbReference type="PANTHER" id="PTHR21064">
    <property type="entry name" value="AMINOGLYCOSIDE PHOSPHOTRANSFERASE DOMAIN-CONTAINING PROTEIN-RELATED"/>
    <property type="match status" value="1"/>
</dbReference>
<evidence type="ECO:0000259" key="9">
    <source>
        <dbReference type="Pfam" id="PF01636"/>
    </source>
</evidence>
<dbReference type="EC" id="2.7.1.81" evidence="7"/>
<evidence type="ECO:0000313" key="10">
    <source>
        <dbReference type="EMBL" id="MCW6508304.1"/>
    </source>
</evidence>
<dbReference type="Gene3D" id="3.90.1200.10">
    <property type="match status" value="1"/>
</dbReference>
<name>A0AA41YUD9_9HYPH</name>
<sequence length="354" mass="38683">MYEPALGDAARLLATPPPAISAEDAVVVLRDHYGLKGRLQPLSGERDRNFRVEPDGHIPCVLKFYNDADDAETRDFQHGALLHMARAGVGCAVPRLIPTITGHPECTPEIAGRMQPAILLSLLPGVAPHTSDVTPALRHNLGRSAGTLGLALASFAHPRSRRVLLWDLMQVDRLLPIADDIEDASDRASLVALIERFVRDIRPQAESLPRHVIHNDLSGSNVLLSETDPTMVAGIIDFGDMVEAPRINDIAILASYFIGSSDPLAAICEVISGYDTVAPLSVAEVAAVYEAVLARVMTRILLNRWRAGLFPENRAYILRHAEAAGHLMKWFIHRDAEADRSALVQRCLGRRITP</sequence>
<dbReference type="SUPFAM" id="SSF56112">
    <property type="entry name" value="Protein kinase-like (PK-like)"/>
    <property type="match status" value="1"/>
</dbReference>
<dbReference type="AlphaFoldDB" id="A0AA41YUD9"/>